<evidence type="ECO:0000313" key="2">
    <source>
        <dbReference type="Proteomes" id="UP000035704"/>
    </source>
</evidence>
<dbReference type="KEGG" id="cace:CACET_c07000"/>
<dbReference type="EMBL" id="CP009687">
    <property type="protein sequence ID" value="AKL94210.1"/>
    <property type="molecule type" value="Genomic_DNA"/>
</dbReference>
<name>A0A0D8IEQ7_9CLOT</name>
<dbReference type="AlphaFoldDB" id="A0A0D8IEQ7"/>
<accession>A0A0D8IEQ7</accession>
<sequence>MKKKLLIFFISFLVIIAGLGVWGYSYFFGADDSLRSQLQQELSEGFFDFGSLDFYDVENGLENDLKGDLEDGLKSDIENNSEDHSLIEDNNSNNPAAQSEEKKVVTVETILNKYQIKFERLEALVVERANSLYRKAYEEYMAEKSQGPLNQALVVRKYLQAANMLEDSMKVALQDILKEMEAELRANQLPTDVVQETETFYMNMIRERRTALMKRLEEAL</sequence>
<dbReference type="Proteomes" id="UP000035704">
    <property type="component" value="Chromosome"/>
</dbReference>
<dbReference type="RefSeq" id="WP_044822959.1">
    <property type="nucleotide sequence ID" value="NZ_CP009687.1"/>
</dbReference>
<organism evidence="1 2">
    <name type="scientific">Clostridium aceticum</name>
    <dbReference type="NCBI Taxonomy" id="84022"/>
    <lineage>
        <taxon>Bacteria</taxon>
        <taxon>Bacillati</taxon>
        <taxon>Bacillota</taxon>
        <taxon>Clostridia</taxon>
        <taxon>Eubacteriales</taxon>
        <taxon>Clostridiaceae</taxon>
        <taxon>Clostridium</taxon>
    </lineage>
</organism>
<gene>
    <name evidence="1" type="ORF">CACET_c07000</name>
</gene>
<keyword evidence="2" id="KW-1185">Reference proteome</keyword>
<protein>
    <submittedName>
        <fullName evidence="1">Uncharacterized protein</fullName>
    </submittedName>
</protein>
<dbReference type="PATRIC" id="fig|84022.5.peg.1388"/>
<reference evidence="1 2" key="1">
    <citation type="submission" date="2014-10" db="EMBL/GenBank/DDBJ databases">
        <title>Genome sequence of Clostridium aceticum DSM 1496.</title>
        <authorList>
            <person name="Poehlein A."/>
            <person name="Schiel-Bengelsdorf B."/>
            <person name="Gottschalk G."/>
            <person name="Duerre P."/>
            <person name="Daniel R."/>
        </authorList>
    </citation>
    <scope>NUCLEOTIDE SEQUENCE [LARGE SCALE GENOMIC DNA]</scope>
    <source>
        <strain evidence="1 2">DSM 1496</strain>
    </source>
</reference>
<evidence type="ECO:0000313" key="1">
    <source>
        <dbReference type="EMBL" id="AKL94210.1"/>
    </source>
</evidence>
<dbReference type="OrthoDB" id="1795755at2"/>
<proteinExistence type="predicted"/>